<protein>
    <submittedName>
        <fullName evidence="2">Uncharacterized protein</fullName>
    </submittedName>
</protein>
<evidence type="ECO:0000313" key="2">
    <source>
        <dbReference type="WBParaSite" id="JU765_v2.g8085.t1"/>
    </source>
</evidence>
<dbReference type="WBParaSite" id="JU765_v2.g8085.t1">
    <property type="protein sequence ID" value="JU765_v2.g8085.t1"/>
    <property type="gene ID" value="JU765_v2.g8085"/>
</dbReference>
<name>A0AC34RLR1_9BILA</name>
<dbReference type="Proteomes" id="UP000887576">
    <property type="component" value="Unplaced"/>
</dbReference>
<sequence length="443" mass="49372">MSSSDLYSQCFTFAQNGEKFYRNGDYEQGIDQFEKAIQCGTNDTGLLTAVYSQLGNAYYYLKNFPKAAEYHSHDLLLCRSMNDKFGEAFAYHNLALTSVAERDFVKALSCVACNMKIAKETNDKTLYAQAYCAKGLVYLQKAEEDTRLCKEHVTAFPVPIRSLDIPDKVQEDIYTAIDSFQKYAKLVEESGDNQGCGVAYANLGRAYFLLEQYALASQYYEKRLEIARGFGNKASMRKAFTSLGNAHYFNSKFEEAIQNYQAAAHLAEEIGDKVLQAQSWYSVGNAATVGGEFELVISAYQKHFKLSRELKDCQEQAKSCSALAAAFKVEEDIPKALYFLVIKFKLAIELRNPEMEHKTKTSIRIAVQSDPESVIKNDRVILDPSADPDYGSFSNPESPPIDMTSISFALKEDSRAVSAPNLSEPLSKYILGCAKGGKPVALV</sequence>
<organism evidence="1 2">
    <name type="scientific">Panagrolaimus sp. JU765</name>
    <dbReference type="NCBI Taxonomy" id="591449"/>
    <lineage>
        <taxon>Eukaryota</taxon>
        <taxon>Metazoa</taxon>
        <taxon>Ecdysozoa</taxon>
        <taxon>Nematoda</taxon>
        <taxon>Chromadorea</taxon>
        <taxon>Rhabditida</taxon>
        <taxon>Tylenchina</taxon>
        <taxon>Panagrolaimomorpha</taxon>
        <taxon>Panagrolaimoidea</taxon>
        <taxon>Panagrolaimidae</taxon>
        <taxon>Panagrolaimus</taxon>
    </lineage>
</organism>
<accession>A0AC34RLR1</accession>
<reference evidence="2" key="1">
    <citation type="submission" date="2022-11" db="UniProtKB">
        <authorList>
            <consortium name="WormBaseParasite"/>
        </authorList>
    </citation>
    <scope>IDENTIFICATION</scope>
</reference>
<proteinExistence type="predicted"/>
<evidence type="ECO:0000313" key="1">
    <source>
        <dbReference type="Proteomes" id="UP000887576"/>
    </source>
</evidence>